<name>A0A6J7ESX4_9ZZZZ</name>
<reference evidence="1" key="1">
    <citation type="submission" date="2020-05" db="EMBL/GenBank/DDBJ databases">
        <authorList>
            <person name="Chiriac C."/>
            <person name="Salcher M."/>
            <person name="Ghai R."/>
            <person name="Kavagutti S V."/>
        </authorList>
    </citation>
    <scope>NUCLEOTIDE SEQUENCE</scope>
</reference>
<evidence type="ECO:0000313" key="1">
    <source>
        <dbReference type="EMBL" id="CAB4886712.1"/>
    </source>
</evidence>
<gene>
    <name evidence="1" type="ORF">UFOPK3402_01954</name>
</gene>
<protein>
    <submittedName>
        <fullName evidence="1">Unannotated protein</fullName>
    </submittedName>
</protein>
<dbReference type="AlphaFoldDB" id="A0A6J7ESX4"/>
<sequence>MASALGDMERVVQRTPAAALTLGSDIQDLAFSFAAEPGPYCKSCMGDTLEEASLGVCFPRAAWPLGDLHALINELPPLSPEIHDDEDDGL</sequence>
<organism evidence="1">
    <name type="scientific">freshwater metagenome</name>
    <dbReference type="NCBI Taxonomy" id="449393"/>
    <lineage>
        <taxon>unclassified sequences</taxon>
        <taxon>metagenomes</taxon>
        <taxon>ecological metagenomes</taxon>
    </lineage>
</organism>
<proteinExistence type="predicted"/>
<dbReference type="EMBL" id="CAFBLS010000325">
    <property type="protein sequence ID" value="CAB4886712.1"/>
    <property type="molecule type" value="Genomic_DNA"/>
</dbReference>
<accession>A0A6J7ESX4</accession>